<organism evidence="2 3">
    <name type="scientific">Pseudarthrobacter defluvii</name>
    <dbReference type="NCBI Taxonomy" id="410837"/>
    <lineage>
        <taxon>Bacteria</taxon>
        <taxon>Bacillati</taxon>
        <taxon>Actinomycetota</taxon>
        <taxon>Actinomycetes</taxon>
        <taxon>Micrococcales</taxon>
        <taxon>Micrococcaceae</taxon>
        <taxon>Pseudarthrobacter</taxon>
    </lineage>
</organism>
<sequence length="192" mass="20349">MSVLRGAAPEVFRASLLILSGILASIVALAAVIILWFSPPRPVRDPAPNSALAGLSVPFWRVLQGGLLLAMGAYFGIMLQETSDWAARQAPADQPSLREQFAAQGAEYAFGLLIRTVIAASLLVGACGCAHSMAMTPAMSRVRACIMAARQLKLRRLGASGRWIHEAANPMSVFFAGLILAVLVLSPILPTK</sequence>
<evidence type="ECO:0000256" key="1">
    <source>
        <dbReference type="SAM" id="Phobius"/>
    </source>
</evidence>
<keyword evidence="1" id="KW-0812">Transmembrane</keyword>
<evidence type="ECO:0000313" key="2">
    <source>
        <dbReference type="EMBL" id="MDQ0118471.1"/>
    </source>
</evidence>
<feature type="transmembrane region" description="Helical" evidence="1">
    <location>
        <begin position="58"/>
        <end position="79"/>
    </location>
</feature>
<reference evidence="2 3" key="1">
    <citation type="submission" date="2023-07" db="EMBL/GenBank/DDBJ databases">
        <title>Sorghum-associated microbial communities from plants grown in Nebraska, USA.</title>
        <authorList>
            <person name="Schachtman D."/>
        </authorList>
    </citation>
    <scope>NUCLEOTIDE SEQUENCE [LARGE SCALE GENOMIC DNA]</scope>
    <source>
        <strain evidence="2 3">DS994</strain>
    </source>
</reference>
<accession>A0ABT9UFQ5</accession>
<keyword evidence="1" id="KW-0472">Membrane</keyword>
<feature type="transmembrane region" description="Helical" evidence="1">
    <location>
        <begin position="12"/>
        <end position="38"/>
    </location>
</feature>
<feature type="transmembrane region" description="Helical" evidence="1">
    <location>
        <begin position="108"/>
        <end position="133"/>
    </location>
</feature>
<dbReference type="Proteomes" id="UP001226389">
    <property type="component" value="Unassembled WGS sequence"/>
</dbReference>
<feature type="transmembrane region" description="Helical" evidence="1">
    <location>
        <begin position="171"/>
        <end position="189"/>
    </location>
</feature>
<comment type="caution">
    <text evidence="2">The sequence shown here is derived from an EMBL/GenBank/DDBJ whole genome shotgun (WGS) entry which is preliminary data.</text>
</comment>
<dbReference type="EMBL" id="JAUSSY010000005">
    <property type="protein sequence ID" value="MDQ0118471.1"/>
    <property type="molecule type" value="Genomic_DNA"/>
</dbReference>
<name>A0ABT9UFQ5_9MICC</name>
<proteinExistence type="predicted"/>
<keyword evidence="1" id="KW-1133">Transmembrane helix</keyword>
<evidence type="ECO:0000313" key="3">
    <source>
        <dbReference type="Proteomes" id="UP001226389"/>
    </source>
</evidence>
<keyword evidence="3" id="KW-1185">Reference proteome</keyword>
<protein>
    <submittedName>
        <fullName evidence="2">Uncharacterized protein</fullName>
    </submittedName>
</protein>
<gene>
    <name evidence="2" type="ORF">J2T22_001649</name>
</gene>